<protein>
    <recommendedName>
        <fullName evidence="3">PH domain-containing protein</fullName>
    </recommendedName>
</protein>
<evidence type="ECO:0000313" key="2">
    <source>
        <dbReference type="Proteomes" id="UP000271548"/>
    </source>
</evidence>
<gene>
    <name evidence="1" type="ORF">D7147_19640</name>
</gene>
<proteinExistence type="predicted"/>
<reference evidence="1 2" key="1">
    <citation type="submission" date="2018-09" db="EMBL/GenBank/DDBJ databases">
        <title>Micromonospora sp. nov. MS1-9, isolated from a root of Musa sp.</title>
        <authorList>
            <person name="Kuncharoen N."/>
            <person name="Kudo T."/>
            <person name="Ohkuma M."/>
            <person name="Yuki M."/>
            <person name="Tanasupawat S."/>
        </authorList>
    </citation>
    <scope>NUCLEOTIDE SEQUENCE [LARGE SCALE GENOMIC DNA]</scope>
    <source>
        <strain evidence="1 2">NGC1-4</strain>
    </source>
</reference>
<dbReference type="EMBL" id="RAZS01000006">
    <property type="protein sequence ID" value="RKN18140.1"/>
    <property type="molecule type" value="Genomic_DNA"/>
</dbReference>
<dbReference type="Proteomes" id="UP000271548">
    <property type="component" value="Unassembled WGS sequence"/>
</dbReference>
<dbReference type="RefSeq" id="WP_120679692.1">
    <property type="nucleotide sequence ID" value="NZ_RAZS01000006.1"/>
</dbReference>
<evidence type="ECO:0008006" key="3">
    <source>
        <dbReference type="Google" id="ProtNLM"/>
    </source>
</evidence>
<keyword evidence="2" id="KW-1185">Reference proteome</keyword>
<organism evidence="1 2">
    <name type="scientific">Micromonospora musae</name>
    <dbReference type="NCBI Taxonomy" id="1894970"/>
    <lineage>
        <taxon>Bacteria</taxon>
        <taxon>Bacillati</taxon>
        <taxon>Actinomycetota</taxon>
        <taxon>Actinomycetes</taxon>
        <taxon>Micromonosporales</taxon>
        <taxon>Micromonosporaceae</taxon>
        <taxon>Micromonospora</taxon>
    </lineage>
</organism>
<evidence type="ECO:0000313" key="1">
    <source>
        <dbReference type="EMBL" id="RKN18140.1"/>
    </source>
</evidence>
<accession>A0ABX9R7E1</accession>
<name>A0ABX9R7E1_9ACTN</name>
<comment type="caution">
    <text evidence="1">The sequence shown here is derived from an EMBL/GenBank/DDBJ whole genome shotgun (WGS) entry which is preliminary data.</text>
</comment>
<sequence>MTDTDFSTRGGIAYVDRQVETGGSGFKSHRHATWPFARLQVGTKKIVVSSMFGEFRVTRTNLGSISRFGRVPVLASGVKFVADGHQEAVIFWAVRVRKAVDEMRRHGWAVEDK</sequence>